<feature type="region of interest" description="Disordered" evidence="1">
    <location>
        <begin position="1"/>
        <end position="66"/>
    </location>
</feature>
<gene>
    <name evidence="2" type="ORF">Z043_110723</name>
</gene>
<evidence type="ECO:0000313" key="2">
    <source>
        <dbReference type="EMBL" id="KPP70446.1"/>
    </source>
</evidence>
<evidence type="ECO:0000256" key="1">
    <source>
        <dbReference type="SAM" id="MobiDB-lite"/>
    </source>
</evidence>
<organism evidence="2 3">
    <name type="scientific">Scleropages formosus</name>
    <name type="common">Asian bonytongue</name>
    <name type="synonym">Osteoglossum formosum</name>
    <dbReference type="NCBI Taxonomy" id="113540"/>
    <lineage>
        <taxon>Eukaryota</taxon>
        <taxon>Metazoa</taxon>
        <taxon>Chordata</taxon>
        <taxon>Craniata</taxon>
        <taxon>Vertebrata</taxon>
        <taxon>Euteleostomi</taxon>
        <taxon>Actinopterygii</taxon>
        <taxon>Neopterygii</taxon>
        <taxon>Teleostei</taxon>
        <taxon>Osteoglossocephala</taxon>
        <taxon>Osteoglossomorpha</taxon>
        <taxon>Osteoglossiformes</taxon>
        <taxon>Osteoglossidae</taxon>
        <taxon>Scleropages</taxon>
    </lineage>
</organism>
<reference evidence="2 3" key="1">
    <citation type="submission" date="2015-08" db="EMBL/GenBank/DDBJ databases">
        <title>The genome of the Asian arowana (Scleropages formosus).</title>
        <authorList>
            <person name="Tan M.H."/>
            <person name="Gan H.M."/>
            <person name="Croft L.J."/>
            <person name="Austin C.M."/>
        </authorList>
    </citation>
    <scope>NUCLEOTIDE SEQUENCE [LARGE SCALE GENOMIC DNA]</scope>
    <source>
        <strain evidence="2">Aro1</strain>
    </source>
</reference>
<dbReference type="Proteomes" id="UP000034805">
    <property type="component" value="Unassembled WGS sequence"/>
</dbReference>
<dbReference type="EMBL" id="JARO02003461">
    <property type="protein sequence ID" value="KPP70446.1"/>
    <property type="molecule type" value="Genomic_DNA"/>
</dbReference>
<dbReference type="AlphaFoldDB" id="A0A0P7UNC7"/>
<proteinExistence type="predicted"/>
<evidence type="ECO:0000313" key="3">
    <source>
        <dbReference type="Proteomes" id="UP000034805"/>
    </source>
</evidence>
<name>A0A0P7UNC7_SCLFO</name>
<protein>
    <submittedName>
        <fullName evidence="2">Uncharacterized protein</fullName>
    </submittedName>
</protein>
<sequence length="80" mass="8750">MVMLRSNAAAEPATRRRPTELDSSSEFLSLRPPLRKSARLNRGLDDSLGGAHNASDSVSVRPPNVRKRLALISMSRAHLS</sequence>
<comment type="caution">
    <text evidence="2">The sequence shown here is derived from an EMBL/GenBank/DDBJ whole genome shotgun (WGS) entry which is preliminary data.</text>
</comment>
<accession>A0A0P7UNC7</accession>